<evidence type="ECO:0000256" key="1">
    <source>
        <dbReference type="SAM" id="SignalP"/>
    </source>
</evidence>
<keyword evidence="4" id="KW-1185">Reference proteome</keyword>
<feature type="signal peptide" evidence="1">
    <location>
        <begin position="1"/>
        <end position="28"/>
    </location>
</feature>
<proteinExistence type="predicted"/>
<dbReference type="GO" id="GO:0043190">
    <property type="term" value="C:ATP-binding cassette (ABC) transporter complex"/>
    <property type="evidence" value="ECO:0007669"/>
    <property type="project" value="InterPro"/>
</dbReference>
<accession>A0A1Q8YCK2</accession>
<feature type="chain" id="PRO_5010195885" evidence="1">
    <location>
        <begin position="29"/>
        <end position="337"/>
    </location>
</feature>
<evidence type="ECO:0000259" key="2">
    <source>
        <dbReference type="Pfam" id="PF04069"/>
    </source>
</evidence>
<gene>
    <name evidence="3" type="ORF">BLL52_2002</name>
</gene>
<evidence type="ECO:0000313" key="4">
    <source>
        <dbReference type="Proteomes" id="UP000185911"/>
    </source>
</evidence>
<reference evidence="3 4" key="1">
    <citation type="submission" date="2017-01" db="EMBL/GenBank/DDBJ databases">
        <title>Genome sequence of Rhodoferax antarcticus ANT.BR, a psychrophilic purple nonsulfur bacterium from an Antarctic microbial mat.</title>
        <authorList>
            <person name="Baker J."/>
            <person name="Riester C."/>
            <person name="Skinner B."/>
            <person name="Newell A."/>
            <person name="Swingley W."/>
            <person name="Madigan M."/>
            <person name="Jung D."/>
            <person name="Asao M."/>
            <person name="Chen M."/>
            <person name="Loughlin P."/>
            <person name="Pan H."/>
            <person name="Lin S."/>
            <person name="Li N."/>
            <person name="Shaw J."/>
            <person name="Prado M."/>
            <person name="Sherman C."/>
            <person name="Li X."/>
            <person name="Tang J."/>
            <person name="Blankenship R."/>
            <person name="Zhao T."/>
            <person name="Touchman J."/>
            <person name="Sattley M."/>
        </authorList>
    </citation>
    <scope>NUCLEOTIDE SEQUENCE [LARGE SCALE GENOMIC DNA]</scope>
    <source>
        <strain evidence="3 4">ANT.BR</strain>
    </source>
</reference>
<dbReference type="EMBL" id="MSYM01000013">
    <property type="protein sequence ID" value="OLP05776.1"/>
    <property type="molecule type" value="Genomic_DNA"/>
</dbReference>
<dbReference type="STRING" id="81479.RA876_04350"/>
<dbReference type="PROSITE" id="PS51257">
    <property type="entry name" value="PROKAR_LIPOPROTEIN"/>
    <property type="match status" value="1"/>
</dbReference>
<dbReference type="GO" id="GO:0022857">
    <property type="term" value="F:transmembrane transporter activity"/>
    <property type="evidence" value="ECO:0007669"/>
    <property type="project" value="InterPro"/>
</dbReference>
<keyword evidence="1" id="KW-0732">Signal</keyword>
<dbReference type="Gene3D" id="3.40.190.10">
    <property type="entry name" value="Periplasmic binding protein-like II"/>
    <property type="match status" value="1"/>
</dbReference>
<organism evidence="3 4">
    <name type="scientific">Rhodoferax antarcticus ANT.BR</name>
    <dbReference type="NCBI Taxonomy" id="1111071"/>
    <lineage>
        <taxon>Bacteria</taxon>
        <taxon>Pseudomonadati</taxon>
        <taxon>Pseudomonadota</taxon>
        <taxon>Betaproteobacteria</taxon>
        <taxon>Burkholderiales</taxon>
        <taxon>Comamonadaceae</taxon>
        <taxon>Rhodoferax</taxon>
    </lineage>
</organism>
<dbReference type="RefSeq" id="WP_075586359.1">
    <property type="nucleotide sequence ID" value="NZ_MSYM01000013.1"/>
</dbReference>
<dbReference type="Gene3D" id="3.40.190.100">
    <property type="entry name" value="Glycine betaine-binding periplasmic protein, domain 2"/>
    <property type="match status" value="1"/>
</dbReference>
<dbReference type="InterPro" id="IPR007210">
    <property type="entry name" value="ABC_Gly_betaine_transp_sub-bd"/>
</dbReference>
<dbReference type="SUPFAM" id="SSF53850">
    <property type="entry name" value="Periplasmic binding protein-like II"/>
    <property type="match status" value="1"/>
</dbReference>
<feature type="domain" description="ABC-type glycine betaine transport system substrate-binding" evidence="2">
    <location>
        <begin position="33"/>
        <end position="315"/>
    </location>
</feature>
<dbReference type="AlphaFoldDB" id="A0A1Q8YCK2"/>
<dbReference type="Proteomes" id="UP000185911">
    <property type="component" value="Unassembled WGS sequence"/>
</dbReference>
<dbReference type="CDD" id="cd13641">
    <property type="entry name" value="PBP2_HisX_like"/>
    <property type="match status" value="1"/>
</dbReference>
<evidence type="ECO:0000313" key="3">
    <source>
        <dbReference type="EMBL" id="OLP05776.1"/>
    </source>
</evidence>
<name>A0A1Q8YCK2_9BURK</name>
<dbReference type="Pfam" id="PF04069">
    <property type="entry name" value="OpuAC"/>
    <property type="match status" value="1"/>
</dbReference>
<protein>
    <submittedName>
        <fullName evidence="3">ABC-type proline/glycine betaine transporter, substrate binding domain</fullName>
    </submittedName>
</protein>
<comment type="caution">
    <text evidence="3">The sequence shown here is derived from an EMBL/GenBank/DDBJ whole genome shotgun (WGS) entry which is preliminary data.</text>
</comment>
<sequence>MHHSLKKSSTLTLVFAAFVTTLPLVASAQSCGRVTVANMNWQSAEVLANIDDIILTEGYGCEVELVPGDTMPTLTAMIEKGKPDVAPEAWINAVRLPLDAAVKEGRLHYAARSLQDGGAEGWWIPKYVADANPGIKTIDDALKHPEIFPSAEAKGKGAVHNCPSGWNCQLTTGNAFKAWDAKAKGFLLVDTGSAAGLDGSIAKANERKQGWLGYYWAPTAILGKYPMVKLDAGVPFDKNAFETCNTKADCDHPTKTDWAKSEVFTVVTDKFKKTGSPALAYLNKRTWGNDTVNQLLSWMNENQATGADGARHFLKTQPELWTTWVSPEVAQKVKASL</sequence>